<name>A0ABZ1TVI3_9ACTN</name>
<dbReference type="Pfam" id="PF00155">
    <property type="entry name" value="Aminotran_1_2"/>
    <property type="match status" value="1"/>
</dbReference>
<dbReference type="InterPro" id="IPR015424">
    <property type="entry name" value="PyrdxlP-dep_Trfase"/>
</dbReference>
<dbReference type="GO" id="GO:0008483">
    <property type="term" value="F:transaminase activity"/>
    <property type="evidence" value="ECO:0007669"/>
    <property type="project" value="UniProtKB-KW"/>
</dbReference>
<dbReference type="SUPFAM" id="SSF53383">
    <property type="entry name" value="PLP-dependent transferases"/>
    <property type="match status" value="1"/>
</dbReference>
<dbReference type="CDD" id="cd00609">
    <property type="entry name" value="AAT_like"/>
    <property type="match status" value="1"/>
</dbReference>
<proteinExistence type="predicted"/>
<protein>
    <submittedName>
        <fullName evidence="6">PLP-dependent aminotransferase family protein</fullName>
    </submittedName>
</protein>
<gene>
    <name evidence="6" type="ORF">OHA16_02065</name>
</gene>
<dbReference type="PANTHER" id="PTHR42790:SF19">
    <property type="entry name" value="KYNURENINE_ALPHA-AMINOADIPATE AMINOTRANSFERASE, MITOCHONDRIAL"/>
    <property type="match status" value="1"/>
</dbReference>
<organism evidence="6 7">
    <name type="scientific">Kitasatospora purpeofusca</name>
    <dbReference type="NCBI Taxonomy" id="67352"/>
    <lineage>
        <taxon>Bacteria</taxon>
        <taxon>Bacillati</taxon>
        <taxon>Actinomycetota</taxon>
        <taxon>Actinomycetes</taxon>
        <taxon>Kitasatosporales</taxon>
        <taxon>Streptomycetaceae</taxon>
        <taxon>Kitasatospora</taxon>
    </lineage>
</organism>
<dbReference type="InterPro" id="IPR050859">
    <property type="entry name" value="Class-I_PLP-dep_aminotransf"/>
</dbReference>
<reference evidence="6" key="1">
    <citation type="submission" date="2022-10" db="EMBL/GenBank/DDBJ databases">
        <title>The complete genomes of actinobacterial strains from the NBC collection.</title>
        <authorList>
            <person name="Joergensen T.S."/>
            <person name="Alvarez Arevalo M."/>
            <person name="Sterndorff E.B."/>
            <person name="Faurdal D."/>
            <person name="Vuksanovic O."/>
            <person name="Mourched A.-S."/>
            <person name="Charusanti P."/>
            <person name="Shaw S."/>
            <person name="Blin K."/>
            <person name="Weber T."/>
        </authorList>
    </citation>
    <scope>NUCLEOTIDE SEQUENCE</scope>
    <source>
        <strain evidence="6">NBC_00222</strain>
    </source>
</reference>
<sequence length="446" mass="47855">MTGSFTEDLTRSLSVSPSLDLHDDLHGSAADPAVGSLSFLNEVMGRYPGAISFAPGAPHTSFYEDLDLTRCIDVCLGDLARRRGLDRKAAERLLFEYGPSRGIINGIVAEALDRDYRLGADPADVVITVGCQEAMFLTLRALFRGGGDTLAVVNPSFVGILGAARLLDIDVVPVSEGTTGIDLAQLQRLCDEARAERRRIRALYVAPDFANPSGTRMALETRRGLLELAHREGLVLLEDTAYGFTAEPGDGLPPLGAMDTAGSVVTLGTFAKVCLPGARVGYAVAGQRVTGRATGGTRRLADVLAEMKTMVTVNTSPIAQAVVGGLLLEHGGSIVRAGRAKAELYRRNLRLLTEALDRQVAGRVPQVTWNRPDGGFFVRLRLPVAVDMELLTYSAAEHGVLWTPMSTFYLDGSGDRELRLACSYLDPADIDEGVRRLADFLAVVAR</sequence>
<dbReference type="Gene3D" id="3.40.640.10">
    <property type="entry name" value="Type I PLP-dependent aspartate aminotransferase-like (Major domain)"/>
    <property type="match status" value="1"/>
</dbReference>
<dbReference type="Gene3D" id="3.90.1150.10">
    <property type="entry name" value="Aspartate Aminotransferase, domain 1"/>
    <property type="match status" value="1"/>
</dbReference>
<dbReference type="InterPro" id="IPR004839">
    <property type="entry name" value="Aminotransferase_I/II_large"/>
</dbReference>
<keyword evidence="7" id="KW-1185">Reference proteome</keyword>
<dbReference type="RefSeq" id="WP_328952941.1">
    <property type="nucleotide sequence ID" value="NZ_CP108110.1"/>
</dbReference>
<evidence type="ECO:0000313" key="6">
    <source>
        <dbReference type="EMBL" id="WUQ81869.1"/>
    </source>
</evidence>
<evidence type="ECO:0000259" key="5">
    <source>
        <dbReference type="Pfam" id="PF00155"/>
    </source>
</evidence>
<comment type="cofactor">
    <cofactor evidence="1">
        <name>pyridoxal 5'-phosphate</name>
        <dbReference type="ChEBI" id="CHEBI:597326"/>
    </cofactor>
</comment>
<dbReference type="Proteomes" id="UP001432222">
    <property type="component" value="Chromosome"/>
</dbReference>
<evidence type="ECO:0000256" key="2">
    <source>
        <dbReference type="ARBA" id="ARBA00022576"/>
    </source>
</evidence>
<dbReference type="InterPro" id="IPR015422">
    <property type="entry name" value="PyrdxlP-dep_Trfase_small"/>
</dbReference>
<evidence type="ECO:0000256" key="4">
    <source>
        <dbReference type="ARBA" id="ARBA00022898"/>
    </source>
</evidence>
<keyword evidence="4" id="KW-0663">Pyridoxal phosphate</keyword>
<feature type="domain" description="Aminotransferase class I/classII large" evidence="5">
    <location>
        <begin position="108"/>
        <end position="437"/>
    </location>
</feature>
<evidence type="ECO:0000256" key="3">
    <source>
        <dbReference type="ARBA" id="ARBA00022679"/>
    </source>
</evidence>
<dbReference type="PANTHER" id="PTHR42790">
    <property type="entry name" value="AMINOTRANSFERASE"/>
    <property type="match status" value="1"/>
</dbReference>
<dbReference type="EMBL" id="CP108110">
    <property type="protein sequence ID" value="WUQ81869.1"/>
    <property type="molecule type" value="Genomic_DNA"/>
</dbReference>
<keyword evidence="3" id="KW-0808">Transferase</keyword>
<evidence type="ECO:0000313" key="7">
    <source>
        <dbReference type="Proteomes" id="UP001432222"/>
    </source>
</evidence>
<evidence type="ECO:0000256" key="1">
    <source>
        <dbReference type="ARBA" id="ARBA00001933"/>
    </source>
</evidence>
<keyword evidence="2 6" id="KW-0032">Aminotransferase</keyword>
<accession>A0ABZ1TVI3</accession>
<dbReference type="InterPro" id="IPR015421">
    <property type="entry name" value="PyrdxlP-dep_Trfase_major"/>
</dbReference>